<evidence type="ECO:0000259" key="3">
    <source>
        <dbReference type="PROSITE" id="PS51205"/>
    </source>
</evidence>
<feature type="compositionally biased region" description="Basic and acidic residues" evidence="2">
    <location>
        <begin position="372"/>
        <end position="390"/>
    </location>
</feature>
<feature type="region of interest" description="Disordered" evidence="2">
    <location>
        <begin position="365"/>
        <end position="390"/>
    </location>
</feature>
<dbReference type="Pfam" id="PF02204">
    <property type="entry name" value="VPS9"/>
    <property type="match status" value="1"/>
</dbReference>
<dbReference type="PANTHER" id="PTHR46089:SF2">
    <property type="entry name" value="ALSIN HOMOLOG"/>
    <property type="match status" value="1"/>
</dbReference>
<gene>
    <name evidence="4" type="primary">105627904</name>
</gene>
<dbReference type="PANTHER" id="PTHR46089">
    <property type="entry name" value="ALSIN HOMOLOG"/>
    <property type="match status" value="1"/>
</dbReference>
<dbReference type="EMBL" id="ADTU01008646">
    <property type="status" value="NOT_ANNOTATED_CDS"/>
    <property type="molecule type" value="Genomic_DNA"/>
</dbReference>
<evidence type="ECO:0000256" key="2">
    <source>
        <dbReference type="SAM" id="MobiDB-lite"/>
    </source>
</evidence>
<dbReference type="GO" id="GO:0016197">
    <property type="term" value="P:endosomal transport"/>
    <property type="evidence" value="ECO:0007669"/>
    <property type="project" value="TreeGrafter"/>
</dbReference>
<name>A0A158P459_ATTCE</name>
<dbReference type="Proteomes" id="UP000005205">
    <property type="component" value="Unassembled WGS sequence"/>
</dbReference>
<dbReference type="Gene3D" id="1.20.1050.80">
    <property type="entry name" value="VPS9 domain"/>
    <property type="match status" value="1"/>
</dbReference>
<dbReference type="InterPro" id="IPR000408">
    <property type="entry name" value="Reg_chr_condens"/>
</dbReference>
<feature type="repeat" description="RCC1" evidence="1">
    <location>
        <begin position="491"/>
        <end position="544"/>
    </location>
</feature>
<dbReference type="eggNOG" id="KOG0231">
    <property type="taxonomic scope" value="Eukaryota"/>
</dbReference>
<dbReference type="EMBL" id="ADTU01008645">
    <property type="status" value="NOT_ANNOTATED_CDS"/>
    <property type="molecule type" value="Genomic_DNA"/>
</dbReference>
<dbReference type="InterPro" id="IPR051984">
    <property type="entry name" value="Alsin"/>
</dbReference>
<dbReference type="STRING" id="12957.A0A158P459"/>
<dbReference type="AlphaFoldDB" id="A0A158P459"/>
<accession>A0A158P459</accession>
<evidence type="ECO:0000313" key="5">
    <source>
        <dbReference type="Proteomes" id="UP000005205"/>
    </source>
</evidence>
<feature type="repeat" description="RCC1" evidence="1">
    <location>
        <begin position="439"/>
        <end position="490"/>
    </location>
</feature>
<dbReference type="PROSITE" id="PS51205">
    <property type="entry name" value="VPS9"/>
    <property type="match status" value="1"/>
</dbReference>
<keyword evidence="5" id="KW-1185">Reference proteome</keyword>
<dbReference type="SUPFAM" id="SSF109993">
    <property type="entry name" value="VPS9 domain"/>
    <property type="match status" value="1"/>
</dbReference>
<feature type="domain" description="VPS9" evidence="3">
    <location>
        <begin position="973"/>
        <end position="1119"/>
    </location>
</feature>
<evidence type="ECO:0000256" key="1">
    <source>
        <dbReference type="PROSITE-ProRule" id="PRU00235"/>
    </source>
</evidence>
<evidence type="ECO:0000313" key="4">
    <source>
        <dbReference type="EnsemblMetazoa" id="XP_012064567.1"/>
    </source>
</evidence>
<dbReference type="Pfam" id="PF26202">
    <property type="entry name" value="HA_Alsin"/>
    <property type="match status" value="1"/>
</dbReference>
<dbReference type="FunCoup" id="A0A158P459">
    <property type="interactions" value="296"/>
</dbReference>
<dbReference type="Pfam" id="PF25384">
    <property type="entry name" value="Alsin_RLD"/>
    <property type="match status" value="1"/>
</dbReference>
<dbReference type="InterPro" id="IPR037191">
    <property type="entry name" value="VPS9_dom_sf"/>
</dbReference>
<dbReference type="GO" id="GO:0031267">
    <property type="term" value="F:small GTPase binding"/>
    <property type="evidence" value="ECO:0007669"/>
    <property type="project" value="TreeGrafter"/>
</dbReference>
<dbReference type="EnsemblMetazoa" id="XM_012209177.1">
    <property type="protein sequence ID" value="XP_012064567.1"/>
    <property type="gene ID" value="LOC105627904"/>
</dbReference>
<protein>
    <recommendedName>
        <fullName evidence="3">VPS9 domain-containing protein</fullName>
    </recommendedName>
</protein>
<dbReference type="InterPro" id="IPR003123">
    <property type="entry name" value="VPS9"/>
</dbReference>
<dbReference type="eggNOG" id="KOG1426">
    <property type="taxonomic scope" value="Eukaryota"/>
</dbReference>
<proteinExistence type="predicted"/>
<organism evidence="4 5">
    <name type="scientific">Atta cephalotes</name>
    <name type="common">Leafcutter ant</name>
    <dbReference type="NCBI Taxonomy" id="12957"/>
    <lineage>
        <taxon>Eukaryota</taxon>
        <taxon>Metazoa</taxon>
        <taxon>Ecdysozoa</taxon>
        <taxon>Arthropoda</taxon>
        <taxon>Hexapoda</taxon>
        <taxon>Insecta</taxon>
        <taxon>Pterygota</taxon>
        <taxon>Neoptera</taxon>
        <taxon>Endopterygota</taxon>
        <taxon>Hymenoptera</taxon>
        <taxon>Apocrita</taxon>
        <taxon>Aculeata</taxon>
        <taxon>Formicoidea</taxon>
        <taxon>Formicidae</taxon>
        <taxon>Myrmicinae</taxon>
        <taxon>Atta</taxon>
    </lineage>
</organism>
<dbReference type="GO" id="GO:0005085">
    <property type="term" value="F:guanyl-nucleotide exchange factor activity"/>
    <property type="evidence" value="ECO:0007669"/>
    <property type="project" value="TreeGrafter"/>
</dbReference>
<dbReference type="SUPFAM" id="SSF50985">
    <property type="entry name" value="RCC1/BLIP-II"/>
    <property type="match status" value="1"/>
</dbReference>
<dbReference type="PROSITE" id="PS50012">
    <property type="entry name" value="RCC1_3"/>
    <property type="match status" value="2"/>
</dbReference>
<dbReference type="OrthoDB" id="48314at2759"/>
<sequence>MDKPMYLWRGADKLSFTFGDKPNGVICKLITVKDHIFAVTTTNNLYHGEVSFHDGASPTLVFKRAQFDVVDLASNSEHLFIVNTNGHVLKVNPQDMNVVDSIILKEEVKYCSHGYKEENEVVKVKFIAVSDQAALFVTNSGQLWASGNQPQIDVNSTEPKKVKFFEGRTVSEIACGSNFNVAAVRKTTKLMKDDTDSENELEEEIFVNSCPQCLNNVMLSPGSVTSSDTCLTGLHAQQFSEDRSTNSISALSTASKEHISLPEMDKKEQPTEIIANGEECLNNLTDSDKDEKRNVIFINTETARQFLTRQLSWVSSYGSAKEDIPMESVDRSTRLIKQNVSNMANLVYEGVKNVGGKVVTLSRHMSGSSDINESKADSNEHLEEQGDTHIKPTSLALSLRCEEFPWSSSTGSSEHELSQHGLNERINTLSRTGSNILATELWTWGDVQYGQLGTGDIIKRPRPVLVTKLSHTGIRKISCGAFHVLALTLDGRVFAWGRNNFKQVTLHTTIDQSAPQLFTTKLSSNERAIDMAAGNFHSLVMMHHGLYFIGQSSKVGDMFQLDIQSKDESNSPREIFSSGQYSCCSVINEPAINVSEDLINDQIFLEEMLTVYQNLIKPFQKKSGATQEANVYETMCRCYAELMHFSVLNVISLWDYFNHIGEAYEVAIVANIEEFTTVYKYYLNAICDVISLSGFMHIAKLIEVPQIVSNLFVHNLKISDVIKHSNEIVITMALQHPLCKLNRSFGKLCVSPDQKWKAIFKQCYQQLGASEPVTKNFNYNEKSVETQKVWQNVASIITKSHQKTLQRKKLSTNTSNTKERSSETIDQLDKIPGFGRDKLTSQTYNEVHKYLVKAFESPHHPLGALLTEIATVYTATYGGVRVHPLLLSHAVSELHSVTARIYEIVLLLFPALPRCGKEYILETDSEEEQVISAATILHPILLPRVHSALFVLYALHNKKEDDAYWERLMKWNKQPDITLMAFLEIDQKFWKTTNVISISDNSLPYQHESYFSEAIETLQQLKTTFSPLEKLLVVRNTFEQMTQAVQKQLGSTYLWTMDELFPVFSFVVVRASVLQLGSEIHFIEDFMEPYLQNGELGIMFTTLKACYYQILQEKTNMGD</sequence>
<reference evidence="5" key="1">
    <citation type="journal article" date="2011" name="PLoS Genet.">
        <title>The genome sequence of the leaf-cutter ant Atta cephalotes reveals insights into its obligate symbiotic lifestyle.</title>
        <authorList>
            <person name="Suen G."/>
            <person name="Teiling C."/>
            <person name="Li L."/>
            <person name="Holt C."/>
            <person name="Abouheif E."/>
            <person name="Bornberg-Bauer E."/>
            <person name="Bouffard P."/>
            <person name="Caldera E.J."/>
            <person name="Cash E."/>
            <person name="Cavanaugh A."/>
            <person name="Denas O."/>
            <person name="Elhaik E."/>
            <person name="Fave M.J."/>
            <person name="Gadau J."/>
            <person name="Gibson J.D."/>
            <person name="Graur D."/>
            <person name="Grubbs K.J."/>
            <person name="Hagen D.E."/>
            <person name="Harkins T.T."/>
            <person name="Helmkampf M."/>
            <person name="Hu H."/>
            <person name="Johnson B.R."/>
            <person name="Kim J."/>
            <person name="Marsh S.E."/>
            <person name="Moeller J.A."/>
            <person name="Munoz-Torres M.C."/>
            <person name="Murphy M.C."/>
            <person name="Naughton M.C."/>
            <person name="Nigam S."/>
            <person name="Overson R."/>
            <person name="Rajakumar R."/>
            <person name="Reese J.T."/>
            <person name="Scott J.J."/>
            <person name="Smith C.R."/>
            <person name="Tao S."/>
            <person name="Tsutsui N.D."/>
            <person name="Viljakainen L."/>
            <person name="Wissler L."/>
            <person name="Yandell M.D."/>
            <person name="Zimmer F."/>
            <person name="Taylor J."/>
            <person name="Slater S.C."/>
            <person name="Clifton S.W."/>
            <person name="Warren W.C."/>
            <person name="Elsik C.G."/>
            <person name="Smith C.D."/>
            <person name="Weinstock G.M."/>
            <person name="Gerardo N.M."/>
            <person name="Currie C.R."/>
        </authorList>
    </citation>
    <scope>NUCLEOTIDE SEQUENCE [LARGE SCALE GENOMIC DNA]</scope>
</reference>
<dbReference type="InParanoid" id="A0A158P459"/>
<dbReference type="Gene3D" id="2.130.10.30">
    <property type="entry name" value="Regulator of chromosome condensation 1/beta-lactamase-inhibitor protein II"/>
    <property type="match status" value="2"/>
</dbReference>
<dbReference type="InterPro" id="IPR059093">
    <property type="entry name" value="HA_Alsin"/>
</dbReference>
<dbReference type="InterPro" id="IPR009091">
    <property type="entry name" value="RCC1/BLIP-II"/>
</dbReference>
<dbReference type="KEGG" id="acep:105627904"/>
<dbReference type="GO" id="GO:0005737">
    <property type="term" value="C:cytoplasm"/>
    <property type="evidence" value="ECO:0007669"/>
    <property type="project" value="TreeGrafter"/>
</dbReference>
<reference evidence="4" key="2">
    <citation type="submission" date="2016-04" db="UniProtKB">
        <authorList>
            <consortium name="EnsemblMetazoa"/>
        </authorList>
    </citation>
    <scope>IDENTIFICATION</scope>
</reference>